<gene>
    <name evidence="2" type="ORF">OJAG_31150</name>
</gene>
<proteinExistence type="predicted"/>
<dbReference type="InterPro" id="IPR050765">
    <property type="entry name" value="Riboflavin_Biosynth_HTPR"/>
</dbReference>
<dbReference type="PANTHER" id="PTHR38011:SF11">
    <property type="entry name" value="2,5-DIAMINO-6-RIBOSYLAMINO-4(3H)-PYRIMIDINONE 5'-PHOSPHATE REDUCTASE"/>
    <property type="match status" value="1"/>
</dbReference>
<reference evidence="2 3" key="1">
    <citation type="submission" date="2016-01" db="EMBL/GenBank/DDBJ databases">
        <title>Genome sequence of Oerskovia enterophila VJag, an agar and cellulose degrading bacterium.</title>
        <authorList>
            <person name="Poehlein A."/>
            <person name="Jag V."/>
            <person name="Bengelsdorf F."/>
            <person name="Duerre P."/>
            <person name="Daniel R."/>
        </authorList>
    </citation>
    <scope>NUCLEOTIDE SEQUENCE [LARGE SCALE GENOMIC DNA]</scope>
    <source>
        <strain evidence="2 3">VJag</strain>
    </source>
</reference>
<dbReference type="InterPro" id="IPR002734">
    <property type="entry name" value="RibDG_C"/>
</dbReference>
<protein>
    <recommendedName>
        <fullName evidence="1">Bacterial bifunctional deaminase-reductase C-terminal domain-containing protein</fullName>
    </recommendedName>
</protein>
<dbReference type="GO" id="GO:0009231">
    <property type="term" value="P:riboflavin biosynthetic process"/>
    <property type="evidence" value="ECO:0007669"/>
    <property type="project" value="InterPro"/>
</dbReference>
<dbReference type="EMBL" id="LRIE01000081">
    <property type="protein sequence ID" value="KZM34283.1"/>
    <property type="molecule type" value="Genomic_DNA"/>
</dbReference>
<dbReference type="OrthoDB" id="7342392at2"/>
<dbReference type="SUPFAM" id="SSF53597">
    <property type="entry name" value="Dihydrofolate reductase-like"/>
    <property type="match status" value="1"/>
</dbReference>
<dbReference type="InterPro" id="IPR024072">
    <property type="entry name" value="DHFR-like_dom_sf"/>
</dbReference>
<name>A0A163QL73_9CELL</name>
<dbReference type="Proteomes" id="UP000076447">
    <property type="component" value="Unassembled WGS sequence"/>
</dbReference>
<dbReference type="RefSeq" id="WP_068709543.1">
    <property type="nucleotide sequence ID" value="NZ_LRIE01000081.1"/>
</dbReference>
<organism evidence="2 3">
    <name type="scientific">Oerskovia enterophila</name>
    <dbReference type="NCBI Taxonomy" id="43678"/>
    <lineage>
        <taxon>Bacteria</taxon>
        <taxon>Bacillati</taxon>
        <taxon>Actinomycetota</taxon>
        <taxon>Actinomycetes</taxon>
        <taxon>Micrococcales</taxon>
        <taxon>Cellulomonadaceae</taxon>
        <taxon>Oerskovia</taxon>
    </lineage>
</organism>
<sequence>MAPSSRTVVGNVSVSLDGRINGPGGENDMGWVAPHAVSDAAFGLLEDLMRTSTTVLLGRKNYEGFRSYWPAVAGDESADPRSREFSRWLDDVEKVVFSRTLTEAGWSGARVTAQSPPDVVAHLQEQSGGDVWVMSSASILRQLVAAGQLDRLSLMLCPEVSGGGERLFDDGLPPSSWRLAASEPTGTGALRLTYDVAR</sequence>
<evidence type="ECO:0000259" key="1">
    <source>
        <dbReference type="Pfam" id="PF01872"/>
    </source>
</evidence>
<dbReference type="Gene3D" id="3.40.430.10">
    <property type="entry name" value="Dihydrofolate Reductase, subunit A"/>
    <property type="match status" value="1"/>
</dbReference>
<feature type="domain" description="Bacterial bifunctional deaminase-reductase C-terminal" evidence="1">
    <location>
        <begin position="7"/>
        <end position="189"/>
    </location>
</feature>
<accession>A0A163QL73</accession>
<dbReference type="STRING" id="43678.OJAG_31150"/>
<dbReference type="PANTHER" id="PTHR38011">
    <property type="entry name" value="DIHYDROFOLATE REDUCTASE FAMILY PROTEIN (AFU_ORTHOLOGUE AFUA_8G06820)"/>
    <property type="match status" value="1"/>
</dbReference>
<evidence type="ECO:0000313" key="3">
    <source>
        <dbReference type="Proteomes" id="UP000076447"/>
    </source>
</evidence>
<comment type="caution">
    <text evidence="2">The sequence shown here is derived from an EMBL/GenBank/DDBJ whole genome shotgun (WGS) entry which is preliminary data.</text>
</comment>
<dbReference type="PATRIC" id="fig|43678.3.peg.3272"/>
<dbReference type="AlphaFoldDB" id="A0A163QL73"/>
<evidence type="ECO:0000313" key="2">
    <source>
        <dbReference type="EMBL" id="KZM34283.1"/>
    </source>
</evidence>
<dbReference type="GO" id="GO:0008703">
    <property type="term" value="F:5-amino-6-(5-phosphoribosylamino)uracil reductase activity"/>
    <property type="evidence" value="ECO:0007669"/>
    <property type="project" value="InterPro"/>
</dbReference>
<dbReference type="Pfam" id="PF01872">
    <property type="entry name" value="RibD_C"/>
    <property type="match status" value="1"/>
</dbReference>